<evidence type="ECO:0000256" key="2">
    <source>
        <dbReference type="SAM" id="Phobius"/>
    </source>
</evidence>
<dbReference type="PANTHER" id="PTHR47485:SF1">
    <property type="entry name" value="THYLAKOID LUMENAL 17.4 KDA PROTEIN, CHLOROPLASTIC"/>
    <property type="match status" value="1"/>
</dbReference>
<proteinExistence type="predicted"/>
<dbReference type="SUPFAM" id="SSF81324">
    <property type="entry name" value="Voltage-gated potassium channels"/>
    <property type="match status" value="1"/>
</dbReference>
<dbReference type="Proteomes" id="UP000199607">
    <property type="component" value="Unassembled WGS sequence"/>
</dbReference>
<keyword evidence="2" id="KW-0812">Transmembrane</keyword>
<feature type="transmembrane region" description="Helical" evidence="2">
    <location>
        <begin position="349"/>
        <end position="365"/>
    </location>
</feature>
<dbReference type="RefSeq" id="WP_089872611.1">
    <property type="nucleotide sequence ID" value="NZ_FOTC01000010.1"/>
</dbReference>
<gene>
    <name evidence="4" type="ORF">SAMN04487950_4482</name>
</gene>
<sequence>MTLKEGICGHQPDHTMGNMLHKMFPRHLLQSDEDYVCQRPEWNDTGRCILHAEVESKPADEVREALNQDGRLDDLYLRNTRVDDVTIADQAIVNADFRRAILTDVSFSNCYLWDVDFSNAGLKQVRFSNANIFQTYFQGATCRGISFREARLPDTRFDGAHLRGANFERANVEECTFDNTDLRDADFVGAALYHTSFQNARIDNDTDFGRQTWYEGGGLVQSMVGQRPGIDDGELMMHDHRDPNEDPYERAAWQYRMLSQLYRDSSEPEQAREYYIDEKNARRVLYRRKRKFRSYVKAELSRWVTRYGESPWFVVGWSFAVIAAAAVLFSRFGGIRQGGEVVTSDPMQLLYFSVVTFTTLGYGDYQPATGLTQLIASTEALLGALLMALLVFVLGRRVTW</sequence>
<dbReference type="EMBL" id="FOTC01000010">
    <property type="protein sequence ID" value="SFL64519.1"/>
    <property type="molecule type" value="Genomic_DNA"/>
</dbReference>
<keyword evidence="2" id="KW-1133">Transmembrane helix</keyword>
<feature type="domain" description="Potassium channel" evidence="3">
    <location>
        <begin position="320"/>
        <end position="398"/>
    </location>
</feature>
<evidence type="ECO:0000256" key="1">
    <source>
        <dbReference type="ARBA" id="ARBA00022737"/>
    </source>
</evidence>
<protein>
    <submittedName>
        <fullName evidence="4">Pentapeptide repeat-containing protein</fullName>
    </submittedName>
</protein>
<dbReference type="SUPFAM" id="SSF141571">
    <property type="entry name" value="Pentapeptide repeat-like"/>
    <property type="match status" value="1"/>
</dbReference>
<dbReference type="PANTHER" id="PTHR47485">
    <property type="entry name" value="THYLAKOID LUMENAL 17.4 KDA PROTEIN, CHLOROPLASTIC"/>
    <property type="match status" value="1"/>
</dbReference>
<feature type="transmembrane region" description="Helical" evidence="2">
    <location>
        <begin position="371"/>
        <end position="394"/>
    </location>
</feature>
<evidence type="ECO:0000313" key="5">
    <source>
        <dbReference type="Proteomes" id="UP000199607"/>
    </source>
</evidence>
<feature type="transmembrane region" description="Helical" evidence="2">
    <location>
        <begin position="310"/>
        <end position="329"/>
    </location>
</feature>
<dbReference type="Pfam" id="PF07885">
    <property type="entry name" value="Ion_trans_2"/>
    <property type="match status" value="1"/>
</dbReference>
<dbReference type="Pfam" id="PF00805">
    <property type="entry name" value="Pentapeptide"/>
    <property type="match status" value="1"/>
</dbReference>
<keyword evidence="5" id="KW-1185">Reference proteome</keyword>
<evidence type="ECO:0000313" key="4">
    <source>
        <dbReference type="EMBL" id="SFL64519.1"/>
    </source>
</evidence>
<keyword evidence="1" id="KW-0677">Repeat</keyword>
<evidence type="ECO:0000259" key="3">
    <source>
        <dbReference type="Pfam" id="PF07885"/>
    </source>
</evidence>
<dbReference type="STRING" id="553466.SAMN04487950_4482"/>
<accession>A0A1I4JD73</accession>
<organism evidence="4 5">
    <name type="scientific">Halogranum rubrum</name>
    <dbReference type="NCBI Taxonomy" id="553466"/>
    <lineage>
        <taxon>Archaea</taxon>
        <taxon>Methanobacteriati</taxon>
        <taxon>Methanobacteriota</taxon>
        <taxon>Stenosarchaea group</taxon>
        <taxon>Halobacteria</taxon>
        <taxon>Halobacteriales</taxon>
        <taxon>Haloferacaceae</taxon>
    </lineage>
</organism>
<reference evidence="5" key="1">
    <citation type="submission" date="2016-10" db="EMBL/GenBank/DDBJ databases">
        <authorList>
            <person name="Varghese N."/>
            <person name="Submissions S."/>
        </authorList>
    </citation>
    <scope>NUCLEOTIDE SEQUENCE [LARGE SCALE GENOMIC DNA]</scope>
    <source>
        <strain evidence="5">CGMCC 1.7738</strain>
    </source>
</reference>
<dbReference type="AlphaFoldDB" id="A0A1I4JD73"/>
<name>A0A1I4JD73_9EURY</name>
<keyword evidence="2" id="KW-0472">Membrane</keyword>
<dbReference type="Gene3D" id="1.10.287.70">
    <property type="match status" value="1"/>
</dbReference>
<dbReference type="Gene3D" id="2.160.20.80">
    <property type="entry name" value="E3 ubiquitin-protein ligase SopA"/>
    <property type="match status" value="1"/>
</dbReference>
<dbReference type="Pfam" id="PF13599">
    <property type="entry name" value="Pentapeptide_4"/>
    <property type="match status" value="1"/>
</dbReference>
<dbReference type="InterPro" id="IPR001646">
    <property type="entry name" value="5peptide_repeat"/>
</dbReference>
<dbReference type="InterPro" id="IPR013099">
    <property type="entry name" value="K_chnl_dom"/>
</dbReference>